<dbReference type="AlphaFoldDB" id="A0AAE4UZM5"/>
<dbReference type="EMBL" id="JAWLUP010000031">
    <property type="protein sequence ID" value="MDV7265750.1"/>
    <property type="molecule type" value="Genomic_DNA"/>
</dbReference>
<keyword evidence="6" id="KW-0769">Symport</keyword>
<feature type="transmembrane region" description="Helical" evidence="9">
    <location>
        <begin position="254"/>
        <end position="273"/>
    </location>
</feature>
<name>A0AAE4UZM5_9NOCA</name>
<protein>
    <submittedName>
        <fullName evidence="11">MFS transporter</fullName>
    </submittedName>
</protein>
<feature type="transmembrane region" description="Helical" evidence="9">
    <location>
        <begin position="354"/>
        <end position="380"/>
    </location>
</feature>
<keyword evidence="8 9" id="KW-0472">Membrane</keyword>
<dbReference type="PANTHER" id="PTHR43528">
    <property type="entry name" value="ALPHA-KETOGLUTARATE PERMEASE"/>
    <property type="match status" value="1"/>
</dbReference>
<proteinExistence type="inferred from homology"/>
<evidence type="ECO:0000256" key="4">
    <source>
        <dbReference type="ARBA" id="ARBA00022475"/>
    </source>
</evidence>
<dbReference type="Pfam" id="PF07690">
    <property type="entry name" value="MFS_1"/>
    <property type="match status" value="1"/>
</dbReference>
<dbReference type="Pfam" id="PF00083">
    <property type="entry name" value="Sugar_tr"/>
    <property type="match status" value="1"/>
</dbReference>
<dbReference type="InterPro" id="IPR005829">
    <property type="entry name" value="Sugar_transporter_CS"/>
</dbReference>
<dbReference type="InterPro" id="IPR011701">
    <property type="entry name" value="MFS"/>
</dbReference>
<organism evidence="11 12">
    <name type="scientific">Rhodococcus oxybenzonivorans</name>
    <dbReference type="NCBI Taxonomy" id="1990687"/>
    <lineage>
        <taxon>Bacteria</taxon>
        <taxon>Bacillati</taxon>
        <taxon>Actinomycetota</taxon>
        <taxon>Actinomycetes</taxon>
        <taxon>Mycobacteriales</taxon>
        <taxon>Nocardiaceae</taxon>
        <taxon>Rhodococcus</taxon>
    </lineage>
</organism>
<dbReference type="Gene3D" id="1.20.1250.20">
    <property type="entry name" value="MFS general substrate transporter like domains"/>
    <property type="match status" value="2"/>
</dbReference>
<reference evidence="11" key="1">
    <citation type="submission" date="2023-10" db="EMBL/GenBank/DDBJ databases">
        <title>Development of a sustainable strategy for remediation of hydrocarbon-contaminated territories based on the waste exchange concept.</title>
        <authorList>
            <person name="Krivoruchko A."/>
        </authorList>
    </citation>
    <scope>NUCLEOTIDE SEQUENCE</scope>
    <source>
        <strain evidence="11">IEGM 68</strain>
    </source>
</reference>
<comment type="similarity">
    <text evidence="2">Belongs to the major facilitator superfamily. Metabolite:H+ Symporter (MHS) family (TC 2.A.1.6) family.</text>
</comment>
<dbReference type="PROSITE" id="PS00217">
    <property type="entry name" value="SUGAR_TRANSPORT_2"/>
    <property type="match status" value="1"/>
</dbReference>
<dbReference type="GO" id="GO:0015293">
    <property type="term" value="F:symporter activity"/>
    <property type="evidence" value="ECO:0007669"/>
    <property type="project" value="UniProtKB-KW"/>
</dbReference>
<dbReference type="PROSITE" id="PS50850">
    <property type="entry name" value="MFS"/>
    <property type="match status" value="1"/>
</dbReference>
<feature type="domain" description="Major facilitator superfamily (MFS) profile" evidence="10">
    <location>
        <begin position="24"/>
        <end position="444"/>
    </location>
</feature>
<evidence type="ECO:0000313" key="11">
    <source>
        <dbReference type="EMBL" id="MDV7265750.1"/>
    </source>
</evidence>
<feature type="transmembrane region" description="Helical" evidence="9">
    <location>
        <begin position="418"/>
        <end position="439"/>
    </location>
</feature>
<evidence type="ECO:0000256" key="2">
    <source>
        <dbReference type="ARBA" id="ARBA00008240"/>
    </source>
</evidence>
<feature type="transmembrane region" description="Helical" evidence="9">
    <location>
        <begin position="120"/>
        <end position="140"/>
    </location>
</feature>
<evidence type="ECO:0000256" key="1">
    <source>
        <dbReference type="ARBA" id="ARBA00004651"/>
    </source>
</evidence>
<evidence type="ECO:0000259" key="10">
    <source>
        <dbReference type="PROSITE" id="PS50850"/>
    </source>
</evidence>
<dbReference type="InterPro" id="IPR036259">
    <property type="entry name" value="MFS_trans_sf"/>
</dbReference>
<evidence type="ECO:0000256" key="9">
    <source>
        <dbReference type="SAM" id="Phobius"/>
    </source>
</evidence>
<evidence type="ECO:0000256" key="3">
    <source>
        <dbReference type="ARBA" id="ARBA00022448"/>
    </source>
</evidence>
<evidence type="ECO:0000256" key="7">
    <source>
        <dbReference type="ARBA" id="ARBA00022989"/>
    </source>
</evidence>
<comment type="caution">
    <text evidence="11">The sequence shown here is derived from an EMBL/GenBank/DDBJ whole genome shotgun (WGS) entry which is preliminary data.</text>
</comment>
<sequence length="469" mass="50010">MESTSGAGPVKRADTARRRSPRLAATTGLFGTLVEYYDFSVYAFLAVYFATSFFPSESSTTEVLSALAVFGTAYVFRPLGGIFFGWLGDRRGRRPALLGTIALMGASSFVIGVLPTHDQIGLLAPALLIICRVLQGFSAGGEMMGAVTLAAESSEPKRRGLAVSLTPAGSQLGFATATGVVAVTTYVVGTDGMNDWGWRIPFLLCLPLTICCLLLRLRLEDSPEFSNAQDREREHSNASTTRLPFVEVLRTHRWMLLFASGLTFAATTTGYVANTYVVTFLKTAHDFSAGESYSIVAGTLTVAAVCASPLAGWFTDRYGKTRVLGASTLAVALLSYPLFLIMEATTSLFVIIPAYFVLLSLVSFQTVPMLGLVISLFPTLVRYSAASTAQNLGNIVGGGFAPLISSLLVLRTDQLVSPSWFITVAAVVGLLSLAGVNIFRREARQRVAVGDGVEGGTVTPRAEVANIRD</sequence>
<comment type="subcellular location">
    <subcellularLocation>
        <location evidence="1">Cell membrane</location>
        <topology evidence="1">Multi-pass membrane protein</topology>
    </subcellularLocation>
</comment>
<feature type="transmembrane region" description="Helical" evidence="9">
    <location>
        <begin position="392"/>
        <end position="412"/>
    </location>
</feature>
<dbReference type="PANTHER" id="PTHR43528:SF1">
    <property type="entry name" value="ALPHA-KETOGLUTARATE PERMEASE"/>
    <property type="match status" value="1"/>
</dbReference>
<gene>
    <name evidence="11" type="ORF">R4315_14530</name>
</gene>
<feature type="transmembrane region" description="Helical" evidence="9">
    <location>
        <begin position="96"/>
        <end position="114"/>
    </location>
</feature>
<dbReference type="GO" id="GO:0005886">
    <property type="term" value="C:plasma membrane"/>
    <property type="evidence" value="ECO:0007669"/>
    <property type="project" value="UniProtKB-SubCell"/>
</dbReference>
<dbReference type="InterPro" id="IPR051084">
    <property type="entry name" value="H+-coupled_symporters"/>
</dbReference>
<keyword evidence="5 9" id="KW-0812">Transmembrane</keyword>
<dbReference type="InterPro" id="IPR020846">
    <property type="entry name" value="MFS_dom"/>
</dbReference>
<keyword evidence="4" id="KW-1003">Cell membrane</keyword>
<feature type="transmembrane region" description="Helical" evidence="9">
    <location>
        <begin position="293"/>
        <end position="311"/>
    </location>
</feature>
<evidence type="ECO:0000256" key="8">
    <source>
        <dbReference type="ARBA" id="ARBA00023136"/>
    </source>
</evidence>
<dbReference type="SUPFAM" id="SSF103473">
    <property type="entry name" value="MFS general substrate transporter"/>
    <property type="match status" value="1"/>
</dbReference>
<dbReference type="Proteomes" id="UP001185863">
    <property type="component" value="Unassembled WGS sequence"/>
</dbReference>
<evidence type="ECO:0000313" key="12">
    <source>
        <dbReference type="Proteomes" id="UP001185863"/>
    </source>
</evidence>
<feature type="transmembrane region" description="Helical" evidence="9">
    <location>
        <begin position="27"/>
        <end position="51"/>
    </location>
</feature>
<feature type="transmembrane region" description="Helical" evidence="9">
    <location>
        <begin position="63"/>
        <end position="84"/>
    </location>
</feature>
<accession>A0AAE4UZM5</accession>
<evidence type="ECO:0000256" key="5">
    <source>
        <dbReference type="ARBA" id="ARBA00022692"/>
    </source>
</evidence>
<dbReference type="InterPro" id="IPR005828">
    <property type="entry name" value="MFS_sugar_transport-like"/>
</dbReference>
<keyword evidence="7 9" id="KW-1133">Transmembrane helix</keyword>
<feature type="transmembrane region" description="Helical" evidence="9">
    <location>
        <begin position="161"/>
        <end position="188"/>
    </location>
</feature>
<keyword evidence="3" id="KW-0813">Transport</keyword>
<feature type="transmembrane region" description="Helical" evidence="9">
    <location>
        <begin position="323"/>
        <end position="342"/>
    </location>
</feature>
<dbReference type="RefSeq" id="WP_317743488.1">
    <property type="nucleotide sequence ID" value="NZ_JAWLUP010000031.1"/>
</dbReference>
<evidence type="ECO:0000256" key="6">
    <source>
        <dbReference type="ARBA" id="ARBA00022847"/>
    </source>
</evidence>
<feature type="transmembrane region" description="Helical" evidence="9">
    <location>
        <begin position="200"/>
        <end position="217"/>
    </location>
</feature>